<evidence type="ECO:0000313" key="2">
    <source>
        <dbReference type="EMBL" id="KAK9987983.1"/>
    </source>
</evidence>
<dbReference type="SUPFAM" id="SSF56672">
    <property type="entry name" value="DNA/RNA polymerases"/>
    <property type="match status" value="1"/>
</dbReference>
<proteinExistence type="predicted"/>
<keyword evidence="3" id="KW-1185">Reference proteome</keyword>
<dbReference type="InterPro" id="IPR043502">
    <property type="entry name" value="DNA/RNA_pol_sf"/>
</dbReference>
<gene>
    <name evidence="2" type="ORF">SO802_028222</name>
</gene>
<dbReference type="Proteomes" id="UP001459277">
    <property type="component" value="Unassembled WGS sequence"/>
</dbReference>
<protein>
    <recommendedName>
        <fullName evidence="1">Reverse transcriptase domain-containing protein</fullName>
    </recommendedName>
</protein>
<dbReference type="PANTHER" id="PTHR31635:SF196">
    <property type="entry name" value="REVERSE TRANSCRIPTASE DOMAIN-CONTAINING PROTEIN-RELATED"/>
    <property type="match status" value="1"/>
</dbReference>
<dbReference type="PROSITE" id="PS50878">
    <property type="entry name" value="RT_POL"/>
    <property type="match status" value="1"/>
</dbReference>
<evidence type="ECO:0000259" key="1">
    <source>
        <dbReference type="PROSITE" id="PS50878"/>
    </source>
</evidence>
<sequence length="317" mass="36856">MARPMHNWEHIWNFLKTRLGIGSRRNIFGNIFPKNHFGNIFGKKKRDWISKEREVINHFKEGFIRLYSTSQVKAKWNNSQRTRWQVRLTEEERNSLDISVFKEEIATALWSLNAFKAPGPDGLYASFFLRFRLTVGDIVKEEVKQAFFQRKIPEYLNSTSIVLIPKIQSPKSIGSYRPISLCNSVYKIITKIIVGRLRLYLDKLIASCQAAFVPRRRGVDNAIIVQKLIHSMKKIKGKGGYMVLKIDLEKAYDKLEWSFIRDTLIRFNLLKNLIELIMSCISSVSTSILFNGGALEPFMPTRRIRQGDPLSSYIFIM</sequence>
<name>A0AAW2BQP4_9ROSI</name>
<reference evidence="2 3" key="1">
    <citation type="submission" date="2024-01" db="EMBL/GenBank/DDBJ databases">
        <title>A telomere-to-telomere, gap-free genome of sweet tea (Lithocarpus litseifolius).</title>
        <authorList>
            <person name="Zhou J."/>
        </authorList>
    </citation>
    <scope>NUCLEOTIDE SEQUENCE [LARGE SCALE GENOMIC DNA]</scope>
    <source>
        <strain evidence="2">Zhou-2022a</strain>
        <tissue evidence="2">Leaf</tissue>
    </source>
</reference>
<evidence type="ECO:0000313" key="3">
    <source>
        <dbReference type="Proteomes" id="UP001459277"/>
    </source>
</evidence>
<dbReference type="AlphaFoldDB" id="A0AAW2BQP4"/>
<comment type="caution">
    <text evidence="2">The sequence shown here is derived from an EMBL/GenBank/DDBJ whole genome shotgun (WGS) entry which is preliminary data.</text>
</comment>
<dbReference type="CDD" id="cd01650">
    <property type="entry name" value="RT_nLTR_like"/>
    <property type="match status" value="1"/>
</dbReference>
<dbReference type="InterPro" id="IPR000477">
    <property type="entry name" value="RT_dom"/>
</dbReference>
<dbReference type="Pfam" id="PF00078">
    <property type="entry name" value="RVT_1"/>
    <property type="match status" value="1"/>
</dbReference>
<dbReference type="PANTHER" id="PTHR31635">
    <property type="entry name" value="REVERSE TRANSCRIPTASE DOMAIN-CONTAINING PROTEIN-RELATED"/>
    <property type="match status" value="1"/>
</dbReference>
<feature type="domain" description="Reverse transcriptase" evidence="1">
    <location>
        <begin position="145"/>
        <end position="317"/>
    </location>
</feature>
<organism evidence="2 3">
    <name type="scientific">Lithocarpus litseifolius</name>
    <dbReference type="NCBI Taxonomy" id="425828"/>
    <lineage>
        <taxon>Eukaryota</taxon>
        <taxon>Viridiplantae</taxon>
        <taxon>Streptophyta</taxon>
        <taxon>Embryophyta</taxon>
        <taxon>Tracheophyta</taxon>
        <taxon>Spermatophyta</taxon>
        <taxon>Magnoliopsida</taxon>
        <taxon>eudicotyledons</taxon>
        <taxon>Gunneridae</taxon>
        <taxon>Pentapetalae</taxon>
        <taxon>rosids</taxon>
        <taxon>fabids</taxon>
        <taxon>Fagales</taxon>
        <taxon>Fagaceae</taxon>
        <taxon>Lithocarpus</taxon>
    </lineage>
</organism>
<accession>A0AAW2BQP4</accession>
<dbReference type="EMBL" id="JAZDWU010000010">
    <property type="protein sequence ID" value="KAK9987983.1"/>
    <property type="molecule type" value="Genomic_DNA"/>
</dbReference>